<evidence type="ECO:0000313" key="5">
    <source>
        <dbReference type="Proteomes" id="UP001197093"/>
    </source>
</evidence>
<feature type="compositionally biased region" description="Acidic residues" evidence="2">
    <location>
        <begin position="312"/>
        <end position="343"/>
    </location>
</feature>
<dbReference type="GO" id="GO:0003682">
    <property type="term" value="F:chromatin binding"/>
    <property type="evidence" value="ECO:0007669"/>
    <property type="project" value="TreeGrafter"/>
</dbReference>
<dbReference type="InterPro" id="IPR024325">
    <property type="entry name" value="DUF3835"/>
</dbReference>
<feature type="domain" description="DUF3835" evidence="3">
    <location>
        <begin position="437"/>
        <end position="476"/>
    </location>
</feature>
<dbReference type="EMBL" id="JAHCVI010000001">
    <property type="protein sequence ID" value="KAG7292481.1"/>
    <property type="molecule type" value="Genomic_DNA"/>
</dbReference>
<feature type="region of interest" description="Disordered" evidence="2">
    <location>
        <begin position="368"/>
        <end position="390"/>
    </location>
</feature>
<name>A0AAD4F370_9PEZI</name>
<feature type="region of interest" description="Disordered" evidence="2">
    <location>
        <begin position="177"/>
        <end position="289"/>
    </location>
</feature>
<comment type="caution">
    <text evidence="4">The sequence shown here is derived from an EMBL/GenBank/DDBJ whole genome shotgun (WGS) entry which is preliminary data.</text>
</comment>
<protein>
    <recommendedName>
        <fullName evidence="3">DUF3835 domain-containing protein</fullName>
    </recommendedName>
</protein>
<dbReference type="InterPro" id="IPR039553">
    <property type="entry name" value="Prefoldin-like"/>
</dbReference>
<dbReference type="Pfam" id="PF13758">
    <property type="entry name" value="Prefoldin_3"/>
    <property type="match status" value="1"/>
</dbReference>
<dbReference type="GO" id="GO:0003714">
    <property type="term" value="F:transcription corepressor activity"/>
    <property type="evidence" value="ECO:0007669"/>
    <property type="project" value="TreeGrafter"/>
</dbReference>
<dbReference type="GO" id="GO:0019212">
    <property type="term" value="F:phosphatase inhibitor activity"/>
    <property type="evidence" value="ECO:0007669"/>
    <property type="project" value="TreeGrafter"/>
</dbReference>
<dbReference type="Pfam" id="PF12927">
    <property type="entry name" value="DUF3835"/>
    <property type="match status" value="2"/>
</dbReference>
<evidence type="ECO:0000256" key="1">
    <source>
        <dbReference type="SAM" id="Coils"/>
    </source>
</evidence>
<feature type="compositionally biased region" description="Basic and acidic residues" evidence="2">
    <location>
        <begin position="259"/>
        <end position="272"/>
    </location>
</feature>
<evidence type="ECO:0000256" key="2">
    <source>
        <dbReference type="SAM" id="MobiDB-lite"/>
    </source>
</evidence>
<feature type="compositionally biased region" description="Basic and acidic residues" evidence="2">
    <location>
        <begin position="436"/>
        <end position="455"/>
    </location>
</feature>
<accession>A0AAD4F370</accession>
<evidence type="ECO:0000259" key="3">
    <source>
        <dbReference type="Pfam" id="PF12927"/>
    </source>
</evidence>
<evidence type="ECO:0000313" key="4">
    <source>
        <dbReference type="EMBL" id="KAG7292481.1"/>
    </source>
</evidence>
<feature type="compositionally biased region" description="Basic residues" evidence="2">
    <location>
        <begin position="593"/>
        <end position="604"/>
    </location>
</feature>
<keyword evidence="5" id="KW-1185">Reference proteome</keyword>
<reference evidence="4" key="1">
    <citation type="submission" date="2023-02" db="EMBL/GenBank/DDBJ databases">
        <authorList>
            <person name="Palmer J.M."/>
        </authorList>
    </citation>
    <scope>NUCLEOTIDE SEQUENCE</scope>
    <source>
        <strain evidence="4">FW57</strain>
    </source>
</reference>
<dbReference type="PANTHER" id="PTHR15111:SF0">
    <property type="entry name" value="UNCONVENTIONAL PREFOLDIN RPB5 INTERACTOR 1"/>
    <property type="match status" value="1"/>
</dbReference>
<dbReference type="PANTHER" id="PTHR15111">
    <property type="entry name" value="RNA POLYMERASE II SUBUNIT 5-MEDIATING PROTEIN NNX3"/>
    <property type="match status" value="1"/>
</dbReference>
<dbReference type="GO" id="GO:0000122">
    <property type="term" value="P:negative regulation of transcription by RNA polymerase II"/>
    <property type="evidence" value="ECO:0007669"/>
    <property type="project" value="TreeGrafter"/>
</dbReference>
<feature type="region of interest" description="Disordered" evidence="2">
    <location>
        <begin position="426"/>
        <end position="538"/>
    </location>
</feature>
<feature type="region of interest" description="Disordered" evidence="2">
    <location>
        <begin position="312"/>
        <end position="354"/>
    </location>
</feature>
<feature type="compositionally biased region" description="Basic and acidic residues" evidence="2">
    <location>
        <begin position="381"/>
        <end position="390"/>
    </location>
</feature>
<sequence>MAQSKDHLSDLDRHVQALESKVNQLRASLTHWQQWYLEYSALKEEVEQLPTDPPPHEQLRRIRRDFESNLLTRKEINEILGKNDLREPEQIVSVLSRRMDYVEQNINSLTRVLETEENRLAAATVIAQPDAGTDEESGLPITDIIEELDDDDNVVNFRLQGGADVEPKIVEALKKAGIQEKDLPENEAELPGDQEAPGPSPAQDESAKEGNGDAAKTADGTQESTSQGETAPRKKSVSFAEDTKPGPDAVEPPQSRAAQELERLMQKAREQEAMDLSKAVIPENESAAESQLRREMLEYSMSEIGPVVAELQLEEDYSGDEDDLEWDDLDDYEEETDNEDGEDELGRSKRSVITPDYMARMQELEKRLSGNSAFSVGRSETQPKKLDEGIGRIAVVNESSSSTASPAAAPPKKKTVSFAAELDIAPNPVVPPTADTRPKERKIAHVGDITEKTVEPEMLQDPEEPPKRVSRFKKERGTAPSPSPSQSAGLPPGPHQLPASFKTAQAAPPAEPTPPEHQTMAPTVVERAGSVDPTEPDEMDDTLLYQAAAVEYNRLRNQLIQKQGGFAQQDGALDSETGLVPLDEELGGPQRMSKFKAARLAKLQ</sequence>
<organism evidence="4 5">
    <name type="scientific">Staphylotrichum longicolle</name>
    <dbReference type="NCBI Taxonomy" id="669026"/>
    <lineage>
        <taxon>Eukaryota</taxon>
        <taxon>Fungi</taxon>
        <taxon>Dikarya</taxon>
        <taxon>Ascomycota</taxon>
        <taxon>Pezizomycotina</taxon>
        <taxon>Sordariomycetes</taxon>
        <taxon>Sordariomycetidae</taxon>
        <taxon>Sordariales</taxon>
        <taxon>Chaetomiaceae</taxon>
        <taxon>Staphylotrichum</taxon>
    </lineage>
</organism>
<dbReference type="Proteomes" id="UP001197093">
    <property type="component" value="Unassembled WGS sequence"/>
</dbReference>
<feature type="domain" description="DUF3835" evidence="3">
    <location>
        <begin position="520"/>
        <end position="600"/>
    </location>
</feature>
<keyword evidence="1" id="KW-0175">Coiled coil</keyword>
<feature type="compositionally biased region" description="Polar residues" evidence="2">
    <location>
        <begin position="369"/>
        <end position="380"/>
    </location>
</feature>
<gene>
    <name evidence="4" type="ORF">NEMBOFW57_002516</name>
</gene>
<feature type="coiled-coil region" evidence="1">
    <location>
        <begin position="1"/>
        <end position="28"/>
    </location>
</feature>
<dbReference type="InterPro" id="IPR052255">
    <property type="entry name" value="RNA_pol_II_subunit5-mediator"/>
</dbReference>
<proteinExistence type="predicted"/>
<dbReference type="AlphaFoldDB" id="A0AAD4F370"/>
<feature type="compositionally biased region" description="Polar residues" evidence="2">
    <location>
        <begin position="219"/>
        <end position="229"/>
    </location>
</feature>
<feature type="region of interest" description="Disordered" evidence="2">
    <location>
        <begin position="582"/>
        <end position="604"/>
    </location>
</feature>